<gene>
    <name evidence="1" type="ORF">MNBD_GAMMA14-210</name>
</gene>
<protein>
    <submittedName>
        <fullName evidence="1">FAD/FMN-containing dehydrogenases</fullName>
    </submittedName>
</protein>
<feature type="non-terminal residue" evidence="1">
    <location>
        <position position="124"/>
    </location>
</feature>
<proteinExistence type="predicted"/>
<dbReference type="InterPro" id="IPR022153">
    <property type="entry name" value="DUF3683"/>
</dbReference>
<name>A0A3B0YNT9_9ZZZZ</name>
<dbReference type="AlphaFoldDB" id="A0A3B0YNT9"/>
<dbReference type="Pfam" id="PF12447">
    <property type="entry name" value="DUF3683"/>
    <property type="match status" value="1"/>
</dbReference>
<reference evidence="1" key="1">
    <citation type="submission" date="2018-06" db="EMBL/GenBank/DDBJ databases">
        <authorList>
            <person name="Zhirakovskaya E."/>
        </authorList>
    </citation>
    <scope>NUCLEOTIDE SEQUENCE</scope>
</reference>
<dbReference type="EMBL" id="UOFM01000473">
    <property type="protein sequence ID" value="VAW82518.1"/>
    <property type="molecule type" value="Genomic_DNA"/>
</dbReference>
<sequence length="124" mass="14826">MPHRIREIPYNYTSFSDREIVLRFLDEEMWGVIEKLRAERRTGRSARMLFEVLGDLWVVTRNPYIQDDLLENRKRFEQLIHALNHRLDQIVSRANGNVEALRLVERARDAVSAFTAWFPKTRDL</sequence>
<organism evidence="1">
    <name type="scientific">hydrothermal vent metagenome</name>
    <dbReference type="NCBI Taxonomy" id="652676"/>
    <lineage>
        <taxon>unclassified sequences</taxon>
        <taxon>metagenomes</taxon>
        <taxon>ecological metagenomes</taxon>
    </lineage>
</organism>
<evidence type="ECO:0000313" key="1">
    <source>
        <dbReference type="EMBL" id="VAW82518.1"/>
    </source>
</evidence>
<accession>A0A3B0YNT9</accession>